<evidence type="ECO:0000313" key="1">
    <source>
        <dbReference type="EMBL" id="GLK49606.1"/>
    </source>
</evidence>
<evidence type="ECO:0000313" key="2">
    <source>
        <dbReference type="Proteomes" id="UP001143509"/>
    </source>
</evidence>
<dbReference type="EMBL" id="BSFD01000010">
    <property type="protein sequence ID" value="GLK49606.1"/>
    <property type="molecule type" value="Genomic_DNA"/>
</dbReference>
<proteinExistence type="predicted"/>
<comment type="caution">
    <text evidence="1">The sequence shown here is derived from an EMBL/GenBank/DDBJ whole genome shotgun (WGS) entry which is preliminary data.</text>
</comment>
<dbReference type="InterPro" id="IPR006498">
    <property type="entry name" value="Tail_tube"/>
</dbReference>
<dbReference type="Pfam" id="PF04985">
    <property type="entry name" value="Phage_tube"/>
    <property type="match status" value="1"/>
</dbReference>
<protein>
    <submittedName>
        <fullName evidence="1">Major tail tube protein</fullName>
    </submittedName>
</protein>
<organism evidence="1 2">
    <name type="scientific">Brevundimonas intermedia</name>
    <dbReference type="NCBI Taxonomy" id="74315"/>
    <lineage>
        <taxon>Bacteria</taxon>
        <taxon>Pseudomonadati</taxon>
        <taxon>Pseudomonadota</taxon>
        <taxon>Alphaproteobacteria</taxon>
        <taxon>Caulobacterales</taxon>
        <taxon>Caulobacteraceae</taxon>
        <taxon>Brevundimonas</taxon>
    </lineage>
</organism>
<gene>
    <name evidence="1" type="primary">FII</name>
    <name evidence="1" type="ORF">GCM10017620_25790</name>
</gene>
<dbReference type="Proteomes" id="UP001143509">
    <property type="component" value="Unassembled WGS sequence"/>
</dbReference>
<name>A0ABQ5TB99_9CAUL</name>
<dbReference type="RefSeq" id="WP_271165796.1">
    <property type="nucleotide sequence ID" value="NZ_BSFD01000010.1"/>
</dbReference>
<sequence length="169" mass="18648">MNLPRNLHDFNVFTNGTPLTGQARTITLPKLVMNVEEYLGAGMGAAAKLHTGSIAPLEFLHNYGGEIPELNAGFGDPRLDGQQLRFAGAYKNDAIASYDDVQISMSGRTNEIDTAEQEIGSKNGVSYKTDCVYYKQVRNGVTEFEVDTLNKVLLVYGVDRWAQLRSITR</sequence>
<reference evidence="1" key="1">
    <citation type="journal article" date="2014" name="Int. J. Syst. Evol. Microbiol.">
        <title>Complete genome of a new Firmicutes species belonging to the dominant human colonic microbiota ('Ruminococcus bicirculans') reveals two chromosomes and a selective capacity to utilize plant glucans.</title>
        <authorList>
            <consortium name="NISC Comparative Sequencing Program"/>
            <person name="Wegmann U."/>
            <person name="Louis P."/>
            <person name="Goesmann A."/>
            <person name="Henrissat B."/>
            <person name="Duncan S.H."/>
            <person name="Flint H.J."/>
        </authorList>
    </citation>
    <scope>NUCLEOTIDE SEQUENCE</scope>
    <source>
        <strain evidence="1">VKM B-1499</strain>
    </source>
</reference>
<accession>A0ABQ5TB99</accession>
<reference evidence="1" key="2">
    <citation type="submission" date="2023-01" db="EMBL/GenBank/DDBJ databases">
        <authorList>
            <person name="Sun Q."/>
            <person name="Evtushenko L."/>
        </authorList>
    </citation>
    <scope>NUCLEOTIDE SEQUENCE</scope>
    <source>
        <strain evidence="1">VKM B-1499</strain>
    </source>
</reference>
<keyword evidence="2" id="KW-1185">Reference proteome</keyword>